<keyword evidence="6" id="KW-1185">Reference proteome</keyword>
<name>A0A7D5E4Z7_9EURY</name>
<evidence type="ECO:0000256" key="1">
    <source>
        <dbReference type="ARBA" id="ARBA00013194"/>
    </source>
</evidence>
<dbReference type="GeneID" id="55820032"/>
<dbReference type="InterPro" id="IPR024936">
    <property type="entry name" value="Cyclophilin-type_PPIase"/>
</dbReference>
<dbReference type="InterPro" id="IPR002130">
    <property type="entry name" value="Cyclophilin-type_PPIase_dom"/>
</dbReference>
<dbReference type="OrthoDB" id="12184at2157"/>
<dbReference type="CDD" id="cd00317">
    <property type="entry name" value="cyclophilin"/>
    <property type="match status" value="1"/>
</dbReference>
<evidence type="ECO:0000256" key="3">
    <source>
        <dbReference type="ARBA" id="ARBA00023235"/>
    </source>
</evidence>
<evidence type="ECO:0000259" key="4">
    <source>
        <dbReference type="PROSITE" id="PS50072"/>
    </source>
</evidence>
<dbReference type="Pfam" id="PF00160">
    <property type="entry name" value="Pro_isomerase"/>
    <property type="match status" value="1"/>
</dbReference>
<accession>A0A7D5E4Z7</accession>
<dbReference type="EC" id="5.2.1.8" evidence="1"/>
<feature type="domain" description="PPIase cyclophilin-type" evidence="4">
    <location>
        <begin position="1"/>
        <end position="143"/>
    </location>
</feature>
<dbReference type="Gene3D" id="2.40.100.10">
    <property type="entry name" value="Cyclophilin-like"/>
    <property type="match status" value="1"/>
</dbReference>
<dbReference type="PROSITE" id="PS00170">
    <property type="entry name" value="CSA_PPIASE_1"/>
    <property type="match status" value="1"/>
</dbReference>
<dbReference type="EMBL" id="CP058215">
    <property type="protein sequence ID" value="QLC48792.1"/>
    <property type="molecule type" value="Genomic_DNA"/>
</dbReference>
<dbReference type="KEGG" id="mzi:HWN40_00115"/>
<evidence type="ECO:0000256" key="2">
    <source>
        <dbReference type="ARBA" id="ARBA00023110"/>
    </source>
</evidence>
<dbReference type="InterPro" id="IPR020892">
    <property type="entry name" value="Cyclophilin-type_PPIase_CS"/>
</dbReference>
<dbReference type="PRINTS" id="PR00153">
    <property type="entry name" value="CSAPPISMRASE"/>
</dbReference>
<dbReference type="InterPro" id="IPR029000">
    <property type="entry name" value="Cyclophilin-like_dom_sf"/>
</dbReference>
<organism evidence="5 6">
    <name type="scientific">Methanolobus zinderi</name>
    <dbReference type="NCBI Taxonomy" id="536044"/>
    <lineage>
        <taxon>Archaea</taxon>
        <taxon>Methanobacteriati</taxon>
        <taxon>Methanobacteriota</taxon>
        <taxon>Stenosarchaea group</taxon>
        <taxon>Methanomicrobia</taxon>
        <taxon>Methanosarcinales</taxon>
        <taxon>Methanosarcinaceae</taxon>
        <taxon>Methanolobus</taxon>
    </lineage>
</organism>
<proteinExistence type="predicted"/>
<evidence type="ECO:0000313" key="6">
    <source>
        <dbReference type="Proteomes" id="UP000509594"/>
    </source>
</evidence>
<dbReference type="GO" id="GO:0006457">
    <property type="term" value="P:protein folding"/>
    <property type="evidence" value="ECO:0007669"/>
    <property type="project" value="InterPro"/>
</dbReference>
<sequence length="143" mass="15552">MKKAIIETEKGKIVLELFEKDAPKTVENFEKLIKKGFYDGLTFHRVIPDFVIQGGCPKGDGTGGPGYTIKCETKGNPRKHGTGALSMAHAGKNTGGSQFFITHSPQPHLDGVHTVFGQVIEGMDVVNKIKANDVMKKVTIVEE</sequence>
<dbReference type="PANTHER" id="PTHR45625">
    <property type="entry name" value="PEPTIDYL-PROLYL CIS-TRANS ISOMERASE-RELATED"/>
    <property type="match status" value="1"/>
</dbReference>
<dbReference type="SUPFAM" id="SSF50891">
    <property type="entry name" value="Cyclophilin-like"/>
    <property type="match status" value="1"/>
</dbReference>
<gene>
    <name evidence="5" type="ORF">HWN40_00115</name>
</gene>
<dbReference type="PROSITE" id="PS50072">
    <property type="entry name" value="CSA_PPIASE_2"/>
    <property type="match status" value="1"/>
</dbReference>
<dbReference type="GO" id="GO:0003755">
    <property type="term" value="F:peptidyl-prolyl cis-trans isomerase activity"/>
    <property type="evidence" value="ECO:0007669"/>
    <property type="project" value="UniProtKB-KW"/>
</dbReference>
<evidence type="ECO:0000313" key="5">
    <source>
        <dbReference type="EMBL" id="QLC48792.1"/>
    </source>
</evidence>
<reference evidence="5 6" key="1">
    <citation type="submission" date="2020-06" db="EMBL/GenBank/DDBJ databases">
        <title>Methanolobus halotolerans sp. nov., isolated from a saline lake Tus in Siberia.</title>
        <authorList>
            <person name="Shen Y."/>
            <person name="Chen S.-C."/>
            <person name="Lai M.-C."/>
            <person name="Huang H.-H."/>
            <person name="Chiu H.-H."/>
            <person name="Tang S.-L."/>
            <person name="Rogozin D.Y."/>
            <person name="Degermendzhy A.G."/>
        </authorList>
    </citation>
    <scope>NUCLEOTIDE SEQUENCE [LARGE SCALE GENOMIC DNA]</scope>
    <source>
        <strain evidence="5 6">DSM 21339</strain>
    </source>
</reference>
<dbReference type="InterPro" id="IPR044666">
    <property type="entry name" value="Cyclophilin_A-like"/>
</dbReference>
<dbReference type="RefSeq" id="WP_176963855.1">
    <property type="nucleotide sequence ID" value="NZ_CP058215.1"/>
</dbReference>
<keyword evidence="3 5" id="KW-0413">Isomerase</keyword>
<keyword evidence="2" id="KW-0697">Rotamase</keyword>
<dbReference type="PANTHER" id="PTHR45625:SF4">
    <property type="entry name" value="PEPTIDYLPROLYL ISOMERASE DOMAIN AND WD REPEAT-CONTAINING PROTEIN 1"/>
    <property type="match status" value="1"/>
</dbReference>
<dbReference type="PIRSF" id="PIRSF001467">
    <property type="entry name" value="Peptidylpro_ismrse"/>
    <property type="match status" value="1"/>
</dbReference>
<dbReference type="Proteomes" id="UP000509594">
    <property type="component" value="Chromosome"/>
</dbReference>
<protein>
    <recommendedName>
        <fullName evidence="1">peptidylprolyl isomerase</fullName>
        <ecNumber evidence="1">5.2.1.8</ecNumber>
    </recommendedName>
</protein>
<dbReference type="AlphaFoldDB" id="A0A7D5E4Z7"/>